<evidence type="ECO:0000256" key="4">
    <source>
        <dbReference type="ARBA" id="ARBA00022475"/>
    </source>
</evidence>
<feature type="transmembrane region" description="Helical" evidence="9">
    <location>
        <begin position="143"/>
        <end position="166"/>
    </location>
</feature>
<evidence type="ECO:0000256" key="9">
    <source>
        <dbReference type="SAM" id="Phobius"/>
    </source>
</evidence>
<dbReference type="EMBL" id="JPVQ01000028">
    <property type="protein sequence ID" value="KGR90015.1"/>
    <property type="molecule type" value="Genomic_DNA"/>
</dbReference>
<keyword evidence="4 8" id="KW-1003">Cell membrane</keyword>
<protein>
    <recommendedName>
        <fullName evidence="8">Biotin transporter</fullName>
    </recommendedName>
</protein>
<feature type="transmembrane region" description="Helical" evidence="9">
    <location>
        <begin position="85"/>
        <end position="102"/>
    </location>
</feature>
<keyword evidence="6 9" id="KW-1133">Transmembrane helix</keyword>
<comment type="similarity">
    <text evidence="2 8">Belongs to the BioY family.</text>
</comment>
<evidence type="ECO:0000256" key="2">
    <source>
        <dbReference type="ARBA" id="ARBA00010692"/>
    </source>
</evidence>
<evidence type="ECO:0000256" key="1">
    <source>
        <dbReference type="ARBA" id="ARBA00004651"/>
    </source>
</evidence>
<keyword evidence="11" id="KW-1185">Reference proteome</keyword>
<comment type="subcellular location">
    <subcellularLocation>
        <location evidence="1 8">Cell membrane</location>
        <topology evidence="1 8">Multi-pass membrane protein</topology>
    </subcellularLocation>
</comment>
<dbReference type="eggNOG" id="COG1268">
    <property type="taxonomic scope" value="Bacteria"/>
</dbReference>
<evidence type="ECO:0000313" key="11">
    <source>
        <dbReference type="Proteomes" id="UP000030595"/>
    </source>
</evidence>
<dbReference type="RefSeq" id="WP_036177918.1">
    <property type="nucleotide sequence ID" value="NZ_AVCZ01000028.1"/>
</dbReference>
<accession>A0A0A3J2Q5</accession>
<dbReference type="OrthoDB" id="9803495at2"/>
<comment type="caution">
    <text evidence="10">The sequence shown here is derived from an EMBL/GenBank/DDBJ whole genome shotgun (WGS) entry which is preliminary data.</text>
</comment>
<evidence type="ECO:0000256" key="8">
    <source>
        <dbReference type="PIRNR" id="PIRNR016661"/>
    </source>
</evidence>
<dbReference type="InterPro" id="IPR003784">
    <property type="entry name" value="BioY"/>
</dbReference>
<name>A0A0A3J2Q5_9BACL</name>
<reference evidence="10 11" key="1">
    <citation type="submission" date="2014-02" db="EMBL/GenBank/DDBJ databases">
        <title>Draft genome sequence of Lysinibacillus massiliensis CCUG 49529.</title>
        <authorList>
            <person name="Zhang F."/>
            <person name="Wang G."/>
            <person name="Zhang L."/>
        </authorList>
    </citation>
    <scope>NUCLEOTIDE SEQUENCE [LARGE SCALE GENOMIC DNA]</scope>
    <source>
        <strain evidence="10 11">CCUG 49529</strain>
    </source>
</reference>
<keyword evidence="7 8" id="KW-0472">Membrane</keyword>
<evidence type="ECO:0000256" key="6">
    <source>
        <dbReference type="ARBA" id="ARBA00022989"/>
    </source>
</evidence>
<gene>
    <name evidence="10" type="ORF">CD30_14065</name>
</gene>
<keyword evidence="5 9" id="KW-0812">Transmembrane</keyword>
<evidence type="ECO:0000256" key="5">
    <source>
        <dbReference type="ARBA" id="ARBA00022692"/>
    </source>
</evidence>
<dbReference type="Gene3D" id="1.10.1760.20">
    <property type="match status" value="1"/>
</dbReference>
<proteinExistence type="inferred from homology"/>
<feature type="transmembrane region" description="Helical" evidence="9">
    <location>
        <begin position="109"/>
        <end position="131"/>
    </location>
</feature>
<dbReference type="Pfam" id="PF02632">
    <property type="entry name" value="BioY"/>
    <property type="match status" value="1"/>
</dbReference>
<dbReference type="GO" id="GO:0005886">
    <property type="term" value="C:plasma membrane"/>
    <property type="evidence" value="ECO:0007669"/>
    <property type="project" value="UniProtKB-SubCell"/>
</dbReference>
<keyword evidence="3 8" id="KW-0813">Transport</keyword>
<organism evidence="10 11">
    <name type="scientific">Ureibacillus massiliensis 4400831 = CIP 108448 = CCUG 49529</name>
    <dbReference type="NCBI Taxonomy" id="1211035"/>
    <lineage>
        <taxon>Bacteria</taxon>
        <taxon>Bacillati</taxon>
        <taxon>Bacillota</taxon>
        <taxon>Bacilli</taxon>
        <taxon>Bacillales</taxon>
        <taxon>Caryophanaceae</taxon>
        <taxon>Ureibacillus</taxon>
    </lineage>
</organism>
<dbReference type="PANTHER" id="PTHR34295">
    <property type="entry name" value="BIOTIN TRANSPORTER BIOY"/>
    <property type="match status" value="1"/>
</dbReference>
<dbReference type="PIRSF" id="PIRSF016661">
    <property type="entry name" value="BioY"/>
    <property type="match status" value="1"/>
</dbReference>
<evidence type="ECO:0000313" key="10">
    <source>
        <dbReference type="EMBL" id="KGR90015.1"/>
    </source>
</evidence>
<dbReference type="Proteomes" id="UP000030595">
    <property type="component" value="Unassembled WGS sequence"/>
</dbReference>
<dbReference type="PANTHER" id="PTHR34295:SF4">
    <property type="entry name" value="BIOTIN TRANSPORTER BIOY-RELATED"/>
    <property type="match status" value="1"/>
</dbReference>
<dbReference type="GO" id="GO:0015225">
    <property type="term" value="F:biotin transmembrane transporter activity"/>
    <property type="evidence" value="ECO:0007669"/>
    <property type="project" value="UniProtKB-UniRule"/>
</dbReference>
<feature type="transmembrane region" description="Helical" evidence="9">
    <location>
        <begin position="7"/>
        <end position="24"/>
    </location>
</feature>
<sequence>MKSKTYPYVMTAFAAAIIAVLAQITIPLPLVPITGQTLAIGLVVTILGTKYGTLSVLVYILLGAIGMPVFSGFSGGFAVLVGPTGGYIVGFLVQALVMGIYMDKLGYNYVQAIISNLLGMIVTLSFGTIWLKILANISWEAAFFSGVAPFIVVGIIKAIIAAWVGIMVRNRLTTAKLLQQFA</sequence>
<evidence type="ECO:0000256" key="3">
    <source>
        <dbReference type="ARBA" id="ARBA00022448"/>
    </source>
</evidence>
<dbReference type="AlphaFoldDB" id="A0A0A3J2Q5"/>
<evidence type="ECO:0000256" key="7">
    <source>
        <dbReference type="ARBA" id="ARBA00023136"/>
    </source>
</evidence>